<reference evidence="1 2" key="1">
    <citation type="submission" date="2020-12" db="EMBL/GenBank/DDBJ databases">
        <title>A novel species.</title>
        <authorList>
            <person name="Li K."/>
        </authorList>
    </citation>
    <scope>NUCLEOTIDE SEQUENCE [LARGE SCALE GENOMIC DNA]</scope>
    <source>
        <strain evidence="1 2">ZYC-3</strain>
    </source>
</reference>
<dbReference type="EMBL" id="CP066831">
    <property type="protein sequence ID" value="QQM46360.1"/>
    <property type="molecule type" value="Genomic_DNA"/>
</dbReference>
<gene>
    <name evidence="1" type="ORF">JEQ17_47840</name>
</gene>
<keyword evidence="2" id="KW-1185">Reference proteome</keyword>
<dbReference type="KEGG" id="slf:JEQ17_47840"/>
<proteinExistence type="predicted"/>
<evidence type="ECO:0000313" key="1">
    <source>
        <dbReference type="EMBL" id="QQM46360.1"/>
    </source>
</evidence>
<dbReference type="Proteomes" id="UP000595636">
    <property type="component" value="Chromosome"/>
</dbReference>
<dbReference type="RefSeq" id="WP_200401191.1">
    <property type="nucleotide sequence ID" value="NZ_CP066831.1"/>
</dbReference>
<accession>A0A7T7L4Q7</accession>
<evidence type="ECO:0000313" key="2">
    <source>
        <dbReference type="Proteomes" id="UP000595636"/>
    </source>
</evidence>
<organism evidence="1 2">
    <name type="scientific">Streptomyces liliifuscus</name>
    <dbReference type="NCBI Taxonomy" id="2797636"/>
    <lineage>
        <taxon>Bacteria</taxon>
        <taxon>Bacillati</taxon>
        <taxon>Actinomycetota</taxon>
        <taxon>Actinomycetes</taxon>
        <taxon>Kitasatosporales</taxon>
        <taxon>Streptomycetaceae</taxon>
        <taxon>Streptomyces</taxon>
    </lineage>
</organism>
<sequence>MVDQLRIEVRDAERSDGDVESLLRDLDGLREDLLQLDVEDVGRPDAGPAPPGSRSSALEQVNALLVTLTAAPALLHQVVTVVGKWRGRAHGPAPDVSLRMDDRRLELRGGDAEDQRRMVALWLDACTTAVESRQTGDG</sequence>
<protein>
    <submittedName>
        <fullName evidence="1">Uncharacterized protein</fullName>
    </submittedName>
</protein>
<dbReference type="AlphaFoldDB" id="A0A7T7L4Q7"/>
<name>A0A7T7L4Q7_9ACTN</name>